<dbReference type="InterPro" id="IPR006073">
    <property type="entry name" value="GTP-bd"/>
</dbReference>
<evidence type="ECO:0000256" key="2">
    <source>
        <dbReference type="ARBA" id="ARBA00022741"/>
    </source>
</evidence>
<dbReference type="PIRSF" id="PIRSF006809">
    <property type="entry name" value="GTP-binding_hflX_prd"/>
    <property type="match status" value="1"/>
</dbReference>
<dbReference type="SUPFAM" id="SSF52540">
    <property type="entry name" value="P-loop containing nucleoside triphosphate hydrolases"/>
    <property type="match status" value="1"/>
</dbReference>
<dbReference type="Proteomes" id="UP001168380">
    <property type="component" value="Unassembled WGS sequence"/>
</dbReference>
<evidence type="ECO:0000256" key="4">
    <source>
        <dbReference type="ARBA" id="ARBA00023134"/>
    </source>
</evidence>
<dbReference type="InterPro" id="IPR035647">
    <property type="entry name" value="EFG_III/V"/>
</dbReference>
<reference evidence="7" key="1">
    <citation type="submission" date="2023-07" db="EMBL/GenBank/DDBJ databases">
        <title>Gilvimarinus algae sp. nov., isolated from the surface of Kelp.</title>
        <authorList>
            <person name="Sun Y.Y."/>
            <person name="Gong Y."/>
            <person name="Du Z.J."/>
        </authorList>
    </citation>
    <scope>NUCLEOTIDE SEQUENCE</scope>
    <source>
        <strain evidence="7">SDUM040014</strain>
    </source>
</reference>
<dbReference type="InterPro" id="IPR042108">
    <property type="entry name" value="GTPase_HflX_N_sf"/>
</dbReference>
<feature type="domain" description="Hflx-type G" evidence="6">
    <location>
        <begin position="199"/>
        <end position="365"/>
    </location>
</feature>
<organism evidence="7 8">
    <name type="scientific">Gilvimarinus algae</name>
    <dbReference type="NCBI Taxonomy" id="3058037"/>
    <lineage>
        <taxon>Bacteria</taxon>
        <taxon>Pseudomonadati</taxon>
        <taxon>Pseudomonadota</taxon>
        <taxon>Gammaproteobacteria</taxon>
        <taxon>Cellvibrionales</taxon>
        <taxon>Cellvibrionaceae</taxon>
        <taxon>Gilvimarinus</taxon>
    </lineage>
</organism>
<keyword evidence="4 5" id="KW-0342">GTP-binding</keyword>
<evidence type="ECO:0000313" key="7">
    <source>
        <dbReference type="EMBL" id="MDO3381089.1"/>
    </source>
</evidence>
<proteinExistence type="inferred from homology"/>
<dbReference type="InterPro" id="IPR025121">
    <property type="entry name" value="GTPase_HflX_N"/>
</dbReference>
<dbReference type="NCBIfam" id="TIGR03156">
    <property type="entry name" value="GTP_HflX"/>
    <property type="match status" value="1"/>
</dbReference>
<comment type="subcellular location">
    <subcellularLocation>
        <location evidence="5">Cytoplasm</location>
    </subcellularLocation>
    <text evidence="5">May associate with membranes.</text>
</comment>
<dbReference type="InterPro" id="IPR032305">
    <property type="entry name" value="GTP-bd_M"/>
</dbReference>
<dbReference type="Gene3D" id="3.40.50.11060">
    <property type="entry name" value="GTPase HflX, N-terminal domain"/>
    <property type="match status" value="1"/>
</dbReference>
<evidence type="ECO:0000256" key="3">
    <source>
        <dbReference type="ARBA" id="ARBA00022842"/>
    </source>
</evidence>
<dbReference type="PANTHER" id="PTHR10229:SF0">
    <property type="entry name" value="GTP-BINDING PROTEIN 6-RELATED"/>
    <property type="match status" value="1"/>
</dbReference>
<dbReference type="RefSeq" id="WP_302711213.1">
    <property type="nucleotide sequence ID" value="NZ_JAULRT010000032.1"/>
</dbReference>
<dbReference type="GO" id="GO:0016787">
    <property type="term" value="F:hydrolase activity"/>
    <property type="evidence" value="ECO:0007669"/>
    <property type="project" value="UniProtKB-KW"/>
</dbReference>
<dbReference type="Pfam" id="PF01926">
    <property type="entry name" value="MMR_HSR1"/>
    <property type="match status" value="1"/>
</dbReference>
<comment type="caution">
    <text evidence="7">The sequence shown here is derived from an EMBL/GenBank/DDBJ whole genome shotgun (WGS) entry which is preliminary data.</text>
</comment>
<keyword evidence="5" id="KW-0963">Cytoplasm</keyword>
<accession>A0ABT8TAE3</accession>
<dbReference type="InterPro" id="IPR027417">
    <property type="entry name" value="P-loop_NTPase"/>
</dbReference>
<dbReference type="PROSITE" id="PS51705">
    <property type="entry name" value="G_HFLX"/>
    <property type="match status" value="1"/>
</dbReference>
<dbReference type="NCBIfam" id="NF008280">
    <property type="entry name" value="PRK11058.1"/>
    <property type="match status" value="1"/>
</dbReference>
<dbReference type="InterPro" id="IPR030394">
    <property type="entry name" value="G_HFLX_dom"/>
</dbReference>
<keyword evidence="8" id="KW-1185">Reference proteome</keyword>
<dbReference type="Gene3D" id="3.40.50.300">
    <property type="entry name" value="P-loop containing nucleotide triphosphate hydrolases"/>
    <property type="match status" value="1"/>
</dbReference>
<keyword evidence="2 5" id="KW-0547">Nucleotide-binding</keyword>
<dbReference type="InterPro" id="IPR016496">
    <property type="entry name" value="GTPase_HflX"/>
</dbReference>
<evidence type="ECO:0000313" key="8">
    <source>
        <dbReference type="Proteomes" id="UP001168380"/>
    </source>
</evidence>
<evidence type="ECO:0000259" key="6">
    <source>
        <dbReference type="PROSITE" id="PS51705"/>
    </source>
</evidence>
<evidence type="ECO:0000256" key="5">
    <source>
        <dbReference type="HAMAP-Rule" id="MF_00900"/>
    </source>
</evidence>
<dbReference type="Pfam" id="PF13167">
    <property type="entry name" value="GTP-bdg_N"/>
    <property type="match status" value="1"/>
</dbReference>
<comment type="subunit">
    <text evidence="5">Monomer. Associates with the 50S ribosomal subunit.</text>
</comment>
<dbReference type="Pfam" id="PF16360">
    <property type="entry name" value="GTP-bdg_M"/>
    <property type="match status" value="1"/>
</dbReference>
<dbReference type="PANTHER" id="PTHR10229">
    <property type="entry name" value="GTP-BINDING PROTEIN HFLX"/>
    <property type="match status" value="1"/>
</dbReference>
<name>A0ABT8TAE3_9GAMM</name>
<dbReference type="Gene3D" id="6.10.250.2860">
    <property type="match status" value="1"/>
</dbReference>
<sequence length="441" mass="49191">MFFDRPDSGELAVLVHLDLSSGQEPEDPREFEELVLSAGGDPVTMVLGHRDAPHAKYFVGTGKLQELQALVEEHRAELVIFNHTLSPSQERNLEKALKCRVLDRTGLILDIFAQRARTFEGKLQVELAQLKHMSTRLVRGWTHLERQKGGIGLRGPGETQLETDRRLLRGRITNIERRLAKVRTQREQGRRSRLRASIPTVSLVGYTNAGKSTLFNRITGADVYVQDQLFATLDPTMRRVELDDIGAVILADTVGFISHLPHKLVEAFRATLEEAANSSLLLHVIDSAADERLHYIEQVEEVLDEIGAGELPQLRVFNKTDLIGMAPRIDRDDDGTPVAVWLSAQTGDGVELLFEAVTELLGEAMIEGDLILAPTDGRLRARLFEQHAVSAESYRDDGCSTLSVRIPQSDLMRILSGLNLGFEQLHWDGEPPEEHQVAGNF</sequence>
<dbReference type="EMBL" id="JAULRT010000032">
    <property type="protein sequence ID" value="MDO3381089.1"/>
    <property type="molecule type" value="Genomic_DNA"/>
</dbReference>
<gene>
    <name evidence="5 7" type="primary">hflX</name>
    <name evidence="7" type="ORF">QWI16_02820</name>
</gene>
<evidence type="ECO:0000256" key="1">
    <source>
        <dbReference type="ARBA" id="ARBA00022723"/>
    </source>
</evidence>
<protein>
    <recommendedName>
        <fullName evidence="5">GTPase HflX</fullName>
    </recommendedName>
    <alternativeName>
        <fullName evidence="5">GTP-binding protein HflX</fullName>
    </alternativeName>
</protein>
<dbReference type="CDD" id="cd01878">
    <property type="entry name" value="HflX"/>
    <property type="match status" value="1"/>
</dbReference>
<dbReference type="SUPFAM" id="SSF54980">
    <property type="entry name" value="EF-G C-terminal domain-like"/>
    <property type="match status" value="1"/>
</dbReference>
<keyword evidence="7" id="KW-0378">Hydrolase</keyword>
<keyword evidence="3" id="KW-0460">Magnesium</keyword>
<comment type="similarity">
    <text evidence="5">Belongs to the TRAFAC class OBG-HflX-like GTPase superfamily. HflX GTPase family.</text>
</comment>
<dbReference type="HAMAP" id="MF_00900">
    <property type="entry name" value="GTPase_HflX"/>
    <property type="match status" value="1"/>
</dbReference>
<dbReference type="PRINTS" id="PR00326">
    <property type="entry name" value="GTP1OBG"/>
</dbReference>
<keyword evidence="1" id="KW-0479">Metal-binding</keyword>
<comment type="function">
    <text evidence="5">GTPase that associates with the 50S ribosomal subunit and may have a role during protein synthesis or ribosome biogenesis.</text>
</comment>